<feature type="signal peptide" evidence="1">
    <location>
        <begin position="1"/>
        <end position="19"/>
    </location>
</feature>
<dbReference type="InterPro" id="IPR018637">
    <property type="entry name" value="DUF2059"/>
</dbReference>
<dbReference type="Pfam" id="PF09832">
    <property type="entry name" value="DUF2059"/>
    <property type="match status" value="1"/>
</dbReference>
<evidence type="ECO:0000313" key="4">
    <source>
        <dbReference type="Proteomes" id="UP000029554"/>
    </source>
</evidence>
<evidence type="ECO:0000313" key="3">
    <source>
        <dbReference type="EMBL" id="KGD67982.1"/>
    </source>
</evidence>
<dbReference type="OrthoDB" id="1143459at2"/>
<feature type="chain" id="PRO_5001911260" description="DUF2059 domain-containing protein" evidence="1">
    <location>
        <begin position="20"/>
        <end position="134"/>
    </location>
</feature>
<dbReference type="EMBL" id="JRHH01000003">
    <property type="protein sequence ID" value="KGD67982.1"/>
    <property type="molecule type" value="Genomic_DNA"/>
</dbReference>
<reference evidence="3 4" key="1">
    <citation type="submission" date="2014-09" db="EMBL/GenBank/DDBJ databases">
        <title>Whole Genome Shotgun of Flavobacterium aquatile LMG 4008.</title>
        <authorList>
            <person name="Gale A.N."/>
            <person name="Pipes S.E."/>
            <person name="Newman J.D."/>
        </authorList>
    </citation>
    <scope>NUCLEOTIDE SEQUENCE [LARGE SCALE GENOMIC DNA]</scope>
    <source>
        <strain evidence="3 4">LMG 4008</strain>
    </source>
</reference>
<keyword evidence="1" id="KW-0732">Signal</keyword>
<dbReference type="eggNOG" id="COG3184">
    <property type="taxonomic scope" value="Bacteria"/>
</dbReference>
<feature type="domain" description="DUF2059" evidence="2">
    <location>
        <begin position="72"/>
        <end position="126"/>
    </location>
</feature>
<keyword evidence="4" id="KW-1185">Reference proteome</keyword>
<dbReference type="STRING" id="1453498.LG45_06670"/>
<evidence type="ECO:0000256" key="1">
    <source>
        <dbReference type="SAM" id="SignalP"/>
    </source>
</evidence>
<accession>A0A095STR5</accession>
<name>A0A095STR5_9FLAO</name>
<proteinExistence type="predicted"/>
<evidence type="ECO:0000259" key="2">
    <source>
        <dbReference type="Pfam" id="PF09832"/>
    </source>
</evidence>
<protein>
    <recommendedName>
        <fullName evidence="2">DUF2059 domain-containing protein</fullName>
    </recommendedName>
</protein>
<gene>
    <name evidence="3" type="ORF">LG45_06670</name>
</gene>
<dbReference type="RefSeq" id="WP_035125572.1">
    <property type="nucleotide sequence ID" value="NZ_JRHH01000003.1"/>
</dbReference>
<dbReference type="AlphaFoldDB" id="A0A095STR5"/>
<sequence length="134" mass="14820">MKKLILTFAFVAVAQLGFAQEDPAFKADVMKVVQRSSGAQIEGAKKQILGMIPEDKQTAFLVEFDALIAKANESTAKIYMEEYTKEDIKAMLAFYDSPVGKKMDQKAAAITTKSQEAMMELQGEIQEVIGKYAQ</sequence>
<comment type="caution">
    <text evidence="3">The sequence shown here is derived from an EMBL/GenBank/DDBJ whole genome shotgun (WGS) entry which is preliminary data.</text>
</comment>
<dbReference type="Proteomes" id="UP000029554">
    <property type="component" value="Unassembled WGS sequence"/>
</dbReference>
<organism evidence="3 4">
    <name type="scientific">Flavobacterium aquatile LMG 4008 = ATCC 11947</name>
    <dbReference type="NCBI Taxonomy" id="1453498"/>
    <lineage>
        <taxon>Bacteria</taxon>
        <taxon>Pseudomonadati</taxon>
        <taxon>Bacteroidota</taxon>
        <taxon>Flavobacteriia</taxon>
        <taxon>Flavobacteriales</taxon>
        <taxon>Flavobacteriaceae</taxon>
        <taxon>Flavobacterium</taxon>
    </lineage>
</organism>